<evidence type="ECO:0000313" key="4">
    <source>
        <dbReference type="Proteomes" id="UP000799776"/>
    </source>
</evidence>
<feature type="chain" id="PRO_5040344285" description="ATP phosphoribosyltransferase" evidence="2">
    <location>
        <begin position="20"/>
        <end position="112"/>
    </location>
</feature>
<accession>A0A9P4LX03</accession>
<organism evidence="3 4">
    <name type="scientific">Saccharata proteae CBS 121410</name>
    <dbReference type="NCBI Taxonomy" id="1314787"/>
    <lineage>
        <taxon>Eukaryota</taxon>
        <taxon>Fungi</taxon>
        <taxon>Dikarya</taxon>
        <taxon>Ascomycota</taxon>
        <taxon>Pezizomycotina</taxon>
        <taxon>Dothideomycetes</taxon>
        <taxon>Dothideomycetes incertae sedis</taxon>
        <taxon>Botryosphaeriales</taxon>
        <taxon>Saccharataceae</taxon>
        <taxon>Saccharata</taxon>
    </lineage>
</organism>
<dbReference type="InterPro" id="IPR036069">
    <property type="entry name" value="DUF34/NIF3_sf"/>
</dbReference>
<dbReference type="Proteomes" id="UP000799776">
    <property type="component" value="Unassembled WGS sequence"/>
</dbReference>
<sequence>MSPLPRFKLTFFCPPAVLARCKAAVFAAGAGRHPGPGGYTEVCFTTRGQAQFRPGPSAQPHIGTVGQLEELEEVRCEMLCLGEEVVRGAVGALKGAHPYEEPVYEVYKMADF</sequence>
<evidence type="ECO:0000313" key="3">
    <source>
        <dbReference type="EMBL" id="KAF2084508.1"/>
    </source>
</evidence>
<gene>
    <name evidence="3" type="ORF">K490DRAFT_48940</name>
</gene>
<evidence type="ECO:0000256" key="1">
    <source>
        <dbReference type="ARBA" id="ARBA00020998"/>
    </source>
</evidence>
<dbReference type="PANTHER" id="PTHR41774:SF1">
    <property type="entry name" value="NGG1P INTERACTING FACTOR NIF3"/>
    <property type="match status" value="1"/>
</dbReference>
<comment type="caution">
    <text evidence="3">The sequence shown here is derived from an EMBL/GenBank/DDBJ whole genome shotgun (WGS) entry which is preliminary data.</text>
</comment>
<dbReference type="EMBL" id="ML978740">
    <property type="protein sequence ID" value="KAF2084508.1"/>
    <property type="molecule type" value="Genomic_DNA"/>
</dbReference>
<proteinExistence type="predicted"/>
<dbReference type="Gene3D" id="3.30.70.120">
    <property type="match status" value="1"/>
</dbReference>
<dbReference type="OrthoDB" id="15981at2759"/>
<dbReference type="PANTHER" id="PTHR41774">
    <property type="match status" value="1"/>
</dbReference>
<name>A0A9P4LX03_9PEZI</name>
<dbReference type="SUPFAM" id="SSF102705">
    <property type="entry name" value="NIF3 (NGG1p interacting factor 3)-like"/>
    <property type="match status" value="1"/>
</dbReference>
<reference evidence="3" key="1">
    <citation type="journal article" date="2020" name="Stud. Mycol.">
        <title>101 Dothideomycetes genomes: a test case for predicting lifestyles and emergence of pathogens.</title>
        <authorList>
            <person name="Haridas S."/>
            <person name="Albert R."/>
            <person name="Binder M."/>
            <person name="Bloem J."/>
            <person name="Labutti K."/>
            <person name="Salamov A."/>
            <person name="Andreopoulos B."/>
            <person name="Baker S."/>
            <person name="Barry K."/>
            <person name="Bills G."/>
            <person name="Bluhm B."/>
            <person name="Cannon C."/>
            <person name="Castanera R."/>
            <person name="Culley D."/>
            <person name="Daum C."/>
            <person name="Ezra D."/>
            <person name="Gonzalez J."/>
            <person name="Henrissat B."/>
            <person name="Kuo A."/>
            <person name="Liang C."/>
            <person name="Lipzen A."/>
            <person name="Lutzoni F."/>
            <person name="Magnuson J."/>
            <person name="Mondo S."/>
            <person name="Nolan M."/>
            <person name="Ohm R."/>
            <person name="Pangilinan J."/>
            <person name="Park H.-J."/>
            <person name="Ramirez L."/>
            <person name="Alfaro M."/>
            <person name="Sun H."/>
            <person name="Tritt A."/>
            <person name="Yoshinaga Y."/>
            <person name="Zwiers L.-H."/>
            <person name="Turgeon B."/>
            <person name="Goodwin S."/>
            <person name="Spatafora J."/>
            <person name="Crous P."/>
            <person name="Grigoriev I."/>
        </authorList>
    </citation>
    <scope>NUCLEOTIDE SEQUENCE</scope>
    <source>
        <strain evidence="3">CBS 121410</strain>
    </source>
</reference>
<keyword evidence="4" id="KW-1185">Reference proteome</keyword>
<dbReference type="AlphaFoldDB" id="A0A9P4LX03"/>
<dbReference type="InterPro" id="IPR015867">
    <property type="entry name" value="N-reg_PII/ATP_PRibTrfase_C"/>
</dbReference>
<feature type="signal peptide" evidence="2">
    <location>
        <begin position="1"/>
        <end position="19"/>
    </location>
</feature>
<keyword evidence="2" id="KW-0732">Signal</keyword>
<evidence type="ECO:0000256" key="2">
    <source>
        <dbReference type="SAM" id="SignalP"/>
    </source>
</evidence>
<protein>
    <recommendedName>
        <fullName evidence="1">ATP phosphoribosyltransferase</fullName>
    </recommendedName>
</protein>